<evidence type="ECO:0000259" key="1">
    <source>
        <dbReference type="Pfam" id="PF06985"/>
    </source>
</evidence>
<dbReference type="PANTHER" id="PTHR10622">
    <property type="entry name" value="HET DOMAIN-CONTAINING PROTEIN"/>
    <property type="match status" value="1"/>
</dbReference>
<dbReference type="STRING" id="913774.A0A0C3C2P6"/>
<sequence>MRLLQLSDSGDFTFTKDLVGDDRIPSYAILSHTWSSEIDEVSFKDLTDGTAKDKAGYEKIQFCGERARQDGLQYFWIDTCCINRADYTELSRSINSMFHWYQNAAKCYVYLSDVSITTRKASNESSEVTWKSDFQESRWFKRGWTLQELLAPVTVEFFSRERQRLGNKTSLRQQIHEITGITDSALQGDHLSQFSVDERLSWIDGRQTKLEEDKAYSLLGIFDVSMPLIYGEGGERAFQRLQEEINKSSKGMHRASV</sequence>
<proteinExistence type="predicted"/>
<protein>
    <recommendedName>
        <fullName evidence="1">Heterokaryon incompatibility domain-containing protein</fullName>
    </recommendedName>
</protein>
<dbReference type="HOGENOM" id="CLU_000288_138_0_1"/>
<name>A0A0C3C2P6_OIDMZ</name>
<dbReference type="InParanoid" id="A0A0C3C2P6"/>
<dbReference type="AlphaFoldDB" id="A0A0C3C2P6"/>
<reference evidence="2 3" key="1">
    <citation type="submission" date="2014-04" db="EMBL/GenBank/DDBJ databases">
        <authorList>
            <consortium name="DOE Joint Genome Institute"/>
            <person name="Kuo A."/>
            <person name="Martino E."/>
            <person name="Perotto S."/>
            <person name="Kohler A."/>
            <person name="Nagy L.G."/>
            <person name="Floudas D."/>
            <person name="Copeland A."/>
            <person name="Barry K.W."/>
            <person name="Cichocki N."/>
            <person name="Veneault-Fourrey C."/>
            <person name="LaButti K."/>
            <person name="Lindquist E.A."/>
            <person name="Lipzen A."/>
            <person name="Lundell T."/>
            <person name="Morin E."/>
            <person name="Murat C."/>
            <person name="Sun H."/>
            <person name="Tunlid A."/>
            <person name="Henrissat B."/>
            <person name="Grigoriev I.V."/>
            <person name="Hibbett D.S."/>
            <person name="Martin F."/>
            <person name="Nordberg H.P."/>
            <person name="Cantor M.N."/>
            <person name="Hua S.X."/>
        </authorList>
    </citation>
    <scope>NUCLEOTIDE SEQUENCE [LARGE SCALE GENOMIC DNA]</scope>
    <source>
        <strain evidence="2 3">Zn</strain>
    </source>
</reference>
<dbReference type="Proteomes" id="UP000054321">
    <property type="component" value="Unassembled WGS sequence"/>
</dbReference>
<dbReference type="InterPro" id="IPR010730">
    <property type="entry name" value="HET"/>
</dbReference>
<dbReference type="EMBL" id="KN832899">
    <property type="protein sequence ID" value="KIM93148.1"/>
    <property type="molecule type" value="Genomic_DNA"/>
</dbReference>
<evidence type="ECO:0000313" key="2">
    <source>
        <dbReference type="EMBL" id="KIM93148.1"/>
    </source>
</evidence>
<dbReference type="Pfam" id="PF06985">
    <property type="entry name" value="HET"/>
    <property type="match status" value="1"/>
</dbReference>
<feature type="domain" description="Heterokaryon incompatibility" evidence="1">
    <location>
        <begin position="27"/>
        <end position="116"/>
    </location>
</feature>
<accession>A0A0C3C2P6</accession>
<dbReference type="PANTHER" id="PTHR10622:SF10">
    <property type="entry name" value="HET DOMAIN-CONTAINING PROTEIN"/>
    <property type="match status" value="1"/>
</dbReference>
<dbReference type="OrthoDB" id="674604at2759"/>
<keyword evidence="3" id="KW-1185">Reference proteome</keyword>
<evidence type="ECO:0000313" key="3">
    <source>
        <dbReference type="Proteomes" id="UP000054321"/>
    </source>
</evidence>
<gene>
    <name evidence="2" type="ORF">OIDMADRAFT_138356</name>
</gene>
<reference evidence="3" key="2">
    <citation type="submission" date="2015-01" db="EMBL/GenBank/DDBJ databases">
        <title>Evolutionary Origins and Diversification of the Mycorrhizal Mutualists.</title>
        <authorList>
            <consortium name="DOE Joint Genome Institute"/>
            <consortium name="Mycorrhizal Genomics Consortium"/>
            <person name="Kohler A."/>
            <person name="Kuo A."/>
            <person name="Nagy L.G."/>
            <person name="Floudas D."/>
            <person name="Copeland A."/>
            <person name="Barry K.W."/>
            <person name="Cichocki N."/>
            <person name="Veneault-Fourrey C."/>
            <person name="LaButti K."/>
            <person name="Lindquist E.A."/>
            <person name="Lipzen A."/>
            <person name="Lundell T."/>
            <person name="Morin E."/>
            <person name="Murat C."/>
            <person name="Riley R."/>
            <person name="Ohm R."/>
            <person name="Sun H."/>
            <person name="Tunlid A."/>
            <person name="Henrissat B."/>
            <person name="Grigoriev I.V."/>
            <person name="Hibbett D.S."/>
            <person name="Martin F."/>
        </authorList>
    </citation>
    <scope>NUCLEOTIDE SEQUENCE [LARGE SCALE GENOMIC DNA]</scope>
    <source>
        <strain evidence="3">Zn</strain>
    </source>
</reference>
<organism evidence="2 3">
    <name type="scientific">Oidiodendron maius (strain Zn)</name>
    <dbReference type="NCBI Taxonomy" id="913774"/>
    <lineage>
        <taxon>Eukaryota</taxon>
        <taxon>Fungi</taxon>
        <taxon>Dikarya</taxon>
        <taxon>Ascomycota</taxon>
        <taxon>Pezizomycotina</taxon>
        <taxon>Leotiomycetes</taxon>
        <taxon>Leotiomycetes incertae sedis</taxon>
        <taxon>Myxotrichaceae</taxon>
        <taxon>Oidiodendron</taxon>
    </lineage>
</organism>